<dbReference type="AlphaFoldDB" id="A0A1Q3BHB1"/>
<gene>
    <name evidence="2" type="ORF">CFOL_v3_10922</name>
</gene>
<reference evidence="3" key="1">
    <citation type="submission" date="2016-04" db="EMBL/GenBank/DDBJ databases">
        <title>Cephalotus genome sequencing.</title>
        <authorList>
            <person name="Fukushima K."/>
            <person name="Hasebe M."/>
            <person name="Fang X."/>
        </authorList>
    </citation>
    <scope>NUCLEOTIDE SEQUENCE [LARGE SCALE GENOMIC DNA]</scope>
    <source>
        <strain evidence="3">cv. St1</strain>
    </source>
</reference>
<organism evidence="2 3">
    <name type="scientific">Cephalotus follicularis</name>
    <name type="common">Albany pitcher plant</name>
    <dbReference type="NCBI Taxonomy" id="3775"/>
    <lineage>
        <taxon>Eukaryota</taxon>
        <taxon>Viridiplantae</taxon>
        <taxon>Streptophyta</taxon>
        <taxon>Embryophyta</taxon>
        <taxon>Tracheophyta</taxon>
        <taxon>Spermatophyta</taxon>
        <taxon>Magnoliopsida</taxon>
        <taxon>eudicotyledons</taxon>
        <taxon>Gunneridae</taxon>
        <taxon>Pentapetalae</taxon>
        <taxon>rosids</taxon>
        <taxon>fabids</taxon>
        <taxon>Oxalidales</taxon>
        <taxon>Cephalotaceae</taxon>
        <taxon>Cephalotus</taxon>
    </lineage>
</organism>
<dbReference type="InterPro" id="IPR026960">
    <property type="entry name" value="RVT-Znf"/>
</dbReference>
<dbReference type="InParanoid" id="A0A1Q3BHB1"/>
<evidence type="ECO:0000313" key="3">
    <source>
        <dbReference type="Proteomes" id="UP000187406"/>
    </source>
</evidence>
<proteinExistence type="predicted"/>
<dbReference type="OrthoDB" id="1692599at2759"/>
<feature type="domain" description="Reverse transcriptase zinc-binding" evidence="1">
    <location>
        <begin position="4"/>
        <end position="45"/>
    </location>
</feature>
<dbReference type="Proteomes" id="UP000187406">
    <property type="component" value="Unassembled WGS sequence"/>
</dbReference>
<dbReference type="EMBL" id="BDDD01000548">
    <property type="protein sequence ID" value="GAV67416.1"/>
    <property type="molecule type" value="Genomic_DNA"/>
</dbReference>
<evidence type="ECO:0000313" key="2">
    <source>
        <dbReference type="EMBL" id="GAV67416.1"/>
    </source>
</evidence>
<sequence>MKAHKTLDKLKTYGTTESDVCVLCCGSHDTESHLFFDCSYSNNIWSSMLSLLNLRRIDGDVHFWIDWMAHHARGKSFKVWIRKTVLAATVYHIWNERNGRIFISIFNSKEKIRKQIRSVVILKARSWGGIGDTDENRSFCIA</sequence>
<dbReference type="PANTHER" id="PTHR33116">
    <property type="entry name" value="REVERSE TRANSCRIPTASE ZINC-BINDING DOMAIN-CONTAINING PROTEIN-RELATED-RELATED"/>
    <property type="match status" value="1"/>
</dbReference>
<dbReference type="PANTHER" id="PTHR33116:SF78">
    <property type="entry name" value="OS12G0587133 PROTEIN"/>
    <property type="match status" value="1"/>
</dbReference>
<keyword evidence="3" id="KW-1185">Reference proteome</keyword>
<comment type="caution">
    <text evidence="2">The sequence shown here is derived from an EMBL/GenBank/DDBJ whole genome shotgun (WGS) entry which is preliminary data.</text>
</comment>
<name>A0A1Q3BHB1_CEPFO</name>
<accession>A0A1Q3BHB1</accession>
<evidence type="ECO:0000259" key="1">
    <source>
        <dbReference type="Pfam" id="PF13966"/>
    </source>
</evidence>
<protein>
    <submittedName>
        <fullName evidence="2">Zf-RVT domain-containing protein</fullName>
    </submittedName>
</protein>
<dbReference type="Pfam" id="PF13966">
    <property type="entry name" value="zf-RVT"/>
    <property type="match status" value="1"/>
</dbReference>